<keyword evidence="3" id="KW-1185">Reference proteome</keyword>
<dbReference type="SUPFAM" id="SSF52833">
    <property type="entry name" value="Thioredoxin-like"/>
    <property type="match status" value="1"/>
</dbReference>
<feature type="chain" id="PRO_5046234141" evidence="1">
    <location>
        <begin position="19"/>
        <end position="302"/>
    </location>
</feature>
<dbReference type="Gene3D" id="3.40.30.10">
    <property type="entry name" value="Glutaredoxin"/>
    <property type="match status" value="1"/>
</dbReference>
<keyword evidence="1" id="KW-0732">Signal</keyword>
<evidence type="ECO:0000256" key="1">
    <source>
        <dbReference type="SAM" id="SignalP"/>
    </source>
</evidence>
<sequence length="302" mass="33778">MKKLITLGALAFSFSTLANPLATELRSIDDHALSTDEPLHLVFFNIWDNYDPQAGALGFVSRLPNEFKRHYKRVWIQPDMNITLQQMKDYQGYFPTVTPLILDKQFSLMKHQKIWTTPHHILLEDGKMTFSGTSAELSRELGLTTDAAEVTVSLPSTEPKGSGPVVYKRLKVGEAAPLFVKKTLQGQALSLSDQLTPPQARPMTLVFLDAMCPMPHYPDCEEKIARLNMAVASDESTQWLGVISPFYINENIASEFAARMKLDLPLVFDYGNEIFRAYGVHATPYQIKLTPAGTVASRGNIE</sequence>
<evidence type="ECO:0000313" key="3">
    <source>
        <dbReference type="Proteomes" id="UP001238540"/>
    </source>
</evidence>
<gene>
    <name evidence="2" type="ORF">QWZ16_19740</name>
</gene>
<evidence type="ECO:0000313" key="2">
    <source>
        <dbReference type="EMBL" id="MDN3611831.1"/>
    </source>
</evidence>
<dbReference type="EMBL" id="JAUFQC010000027">
    <property type="protein sequence ID" value="MDN3611831.1"/>
    <property type="molecule type" value="Genomic_DNA"/>
</dbReference>
<dbReference type="Proteomes" id="UP001238540">
    <property type="component" value="Unassembled WGS sequence"/>
</dbReference>
<accession>A0ABT8BXD8</accession>
<proteinExistence type="predicted"/>
<name>A0ABT8BXD8_9VIBR</name>
<organism evidence="2 3">
    <name type="scientific">Vibrio ostreicida</name>
    <dbReference type="NCBI Taxonomy" id="526588"/>
    <lineage>
        <taxon>Bacteria</taxon>
        <taxon>Pseudomonadati</taxon>
        <taxon>Pseudomonadota</taxon>
        <taxon>Gammaproteobacteria</taxon>
        <taxon>Vibrionales</taxon>
        <taxon>Vibrionaceae</taxon>
        <taxon>Vibrio</taxon>
    </lineage>
</organism>
<reference evidence="3" key="1">
    <citation type="journal article" date="2019" name="Int. J. Syst. Evol. Microbiol.">
        <title>The Global Catalogue of Microorganisms (GCM) 10K type strain sequencing project: providing services to taxonomists for standard genome sequencing and annotation.</title>
        <authorList>
            <consortium name="The Broad Institute Genomics Platform"/>
            <consortium name="The Broad Institute Genome Sequencing Center for Infectious Disease"/>
            <person name="Wu L."/>
            <person name="Ma J."/>
        </authorList>
    </citation>
    <scope>NUCLEOTIDE SEQUENCE [LARGE SCALE GENOMIC DNA]</scope>
    <source>
        <strain evidence="3">CECT 7398</strain>
    </source>
</reference>
<dbReference type="RefSeq" id="WP_170883079.1">
    <property type="nucleotide sequence ID" value="NZ_JABEYA020000008.1"/>
</dbReference>
<comment type="caution">
    <text evidence="2">The sequence shown here is derived from an EMBL/GenBank/DDBJ whole genome shotgun (WGS) entry which is preliminary data.</text>
</comment>
<dbReference type="InterPro" id="IPR036249">
    <property type="entry name" value="Thioredoxin-like_sf"/>
</dbReference>
<feature type="signal peptide" evidence="1">
    <location>
        <begin position="1"/>
        <end position="18"/>
    </location>
</feature>
<protein>
    <submittedName>
        <fullName evidence="2">Redoxin domain-containing protein</fullName>
    </submittedName>
</protein>